<dbReference type="Pfam" id="PF14155">
    <property type="entry name" value="DUF4307"/>
    <property type="match status" value="1"/>
</dbReference>
<accession>A0A345HTF2</accession>
<dbReference type="KEGG" id="spad:DVK44_22565"/>
<keyword evidence="1" id="KW-1133">Transmembrane helix</keyword>
<keyword evidence="3" id="KW-1185">Reference proteome</keyword>
<dbReference type="AlphaFoldDB" id="A0A345HTF2"/>
<dbReference type="OrthoDB" id="4324067at2"/>
<proteinExistence type="predicted"/>
<protein>
    <submittedName>
        <fullName evidence="2">DUF4307 domain-containing protein</fullName>
    </submittedName>
</protein>
<gene>
    <name evidence="2" type="ORF">DVK44_22565</name>
</gene>
<evidence type="ECO:0000256" key="1">
    <source>
        <dbReference type="SAM" id="Phobius"/>
    </source>
</evidence>
<dbReference type="Proteomes" id="UP000253868">
    <property type="component" value="Chromosome"/>
</dbReference>
<feature type="transmembrane region" description="Helical" evidence="1">
    <location>
        <begin position="25"/>
        <end position="45"/>
    </location>
</feature>
<keyword evidence="1" id="KW-0472">Membrane</keyword>
<dbReference type="EMBL" id="CP031194">
    <property type="protein sequence ID" value="AXG79976.1"/>
    <property type="molecule type" value="Genomic_DNA"/>
</dbReference>
<dbReference type="InterPro" id="IPR025443">
    <property type="entry name" value="DUF4307"/>
</dbReference>
<reference evidence="3" key="1">
    <citation type="submission" date="2018-07" db="EMBL/GenBank/DDBJ databases">
        <authorList>
            <person name="Zhao J."/>
        </authorList>
    </citation>
    <scope>NUCLEOTIDE SEQUENCE [LARGE SCALE GENOMIC DNA]</scope>
    <source>
        <strain evidence="3">GSSD-12</strain>
    </source>
</reference>
<sequence length="133" mass="14358">MTAVREDLPQGRYGRSADQSADRRLRIVGGALGAALLVLLGWYGYHYVVDRSVSGELIKFKRISATAVEAHLEVRKDRDATGSCTLRSIAENGAEVGRKDVRFGAGETRIDTVVTIRTTESATATELVGCTSD</sequence>
<dbReference type="RefSeq" id="WP_114661300.1">
    <property type="nucleotide sequence ID" value="NZ_CP031194.1"/>
</dbReference>
<keyword evidence="1" id="KW-0812">Transmembrane</keyword>
<organism evidence="2 3">
    <name type="scientific">Streptomyces paludis</name>
    <dbReference type="NCBI Taxonomy" id="2282738"/>
    <lineage>
        <taxon>Bacteria</taxon>
        <taxon>Bacillati</taxon>
        <taxon>Actinomycetota</taxon>
        <taxon>Actinomycetes</taxon>
        <taxon>Kitasatosporales</taxon>
        <taxon>Streptomycetaceae</taxon>
        <taxon>Streptomyces</taxon>
    </lineage>
</organism>
<evidence type="ECO:0000313" key="2">
    <source>
        <dbReference type="EMBL" id="AXG79976.1"/>
    </source>
</evidence>
<evidence type="ECO:0000313" key="3">
    <source>
        <dbReference type="Proteomes" id="UP000253868"/>
    </source>
</evidence>
<name>A0A345HTF2_9ACTN</name>